<dbReference type="InterPro" id="IPR029056">
    <property type="entry name" value="Ribokinase-like"/>
</dbReference>
<evidence type="ECO:0000256" key="6">
    <source>
        <dbReference type="RuleBase" id="RU368116"/>
    </source>
</evidence>
<comment type="pathway">
    <text evidence="6">Purine metabolism; AMP biosynthesis via salvage pathway; AMP from adenosine: step 1/1.</text>
</comment>
<evidence type="ECO:0000256" key="1">
    <source>
        <dbReference type="ARBA" id="ARBA00010688"/>
    </source>
</evidence>
<dbReference type="Proteomes" id="UP000325440">
    <property type="component" value="Unassembled WGS sequence"/>
</dbReference>
<dbReference type="UniPathway" id="UPA00588">
    <property type="reaction ID" value="UER00659"/>
</dbReference>
<reference evidence="7 8" key="1">
    <citation type="submission" date="2019-08" db="EMBL/GenBank/DDBJ databases">
        <authorList>
            <person name="Alioto T."/>
            <person name="Alioto T."/>
            <person name="Gomez Garrido J."/>
        </authorList>
    </citation>
    <scope>NUCLEOTIDE SEQUENCE [LARGE SCALE GENOMIC DNA]</scope>
</reference>
<dbReference type="PANTHER" id="PTHR45769">
    <property type="entry name" value="ADENOSINE KINASE"/>
    <property type="match status" value="1"/>
</dbReference>
<dbReference type="SUPFAM" id="SSF53613">
    <property type="entry name" value="Ribokinase-like"/>
    <property type="match status" value="1"/>
</dbReference>
<comment type="similarity">
    <text evidence="1 6">Belongs to the carbohydrate kinase PfkB family.</text>
</comment>
<dbReference type="GO" id="GO:0006144">
    <property type="term" value="P:purine nucleobase metabolic process"/>
    <property type="evidence" value="ECO:0007669"/>
    <property type="project" value="TreeGrafter"/>
</dbReference>
<dbReference type="InterPro" id="IPR001805">
    <property type="entry name" value="Adenokinase"/>
</dbReference>
<keyword evidence="5 6" id="KW-0067">ATP-binding</keyword>
<keyword evidence="6" id="KW-0539">Nucleus</keyword>
<comment type="subcellular location">
    <subcellularLocation>
        <location evidence="6">Nucleus</location>
    </subcellularLocation>
</comment>
<protein>
    <recommendedName>
        <fullName evidence="6">Adenosine kinase</fullName>
        <shortName evidence="6">AK</shortName>
        <ecNumber evidence="6">2.7.1.20</ecNumber>
    </recommendedName>
    <alternativeName>
        <fullName evidence="6">Adenosine 5'-phosphotransferase</fullName>
    </alternativeName>
</protein>
<dbReference type="GO" id="GO:0044209">
    <property type="term" value="P:AMP salvage"/>
    <property type="evidence" value="ECO:0007669"/>
    <property type="project" value="UniProtKB-UniRule"/>
</dbReference>
<organism evidence="7 8">
    <name type="scientific">Cinara cedri</name>
    <dbReference type="NCBI Taxonomy" id="506608"/>
    <lineage>
        <taxon>Eukaryota</taxon>
        <taxon>Metazoa</taxon>
        <taxon>Ecdysozoa</taxon>
        <taxon>Arthropoda</taxon>
        <taxon>Hexapoda</taxon>
        <taxon>Insecta</taxon>
        <taxon>Pterygota</taxon>
        <taxon>Neoptera</taxon>
        <taxon>Paraneoptera</taxon>
        <taxon>Hemiptera</taxon>
        <taxon>Sternorrhyncha</taxon>
        <taxon>Aphidomorpha</taxon>
        <taxon>Aphidoidea</taxon>
        <taxon>Aphididae</taxon>
        <taxon>Lachninae</taxon>
        <taxon>Cinara</taxon>
    </lineage>
</organism>
<dbReference type="GO" id="GO:0005634">
    <property type="term" value="C:nucleus"/>
    <property type="evidence" value="ECO:0007669"/>
    <property type="project" value="UniProtKB-SubCell"/>
</dbReference>
<dbReference type="GO" id="GO:0005524">
    <property type="term" value="F:ATP binding"/>
    <property type="evidence" value="ECO:0007669"/>
    <property type="project" value="UniProtKB-UniRule"/>
</dbReference>
<keyword evidence="8" id="KW-1185">Reference proteome</keyword>
<gene>
    <name evidence="7" type="ORF">CINCED_3A015682</name>
</gene>
<dbReference type="OrthoDB" id="432447at2759"/>
<dbReference type="GO" id="GO:0004001">
    <property type="term" value="F:adenosine kinase activity"/>
    <property type="evidence" value="ECO:0007669"/>
    <property type="project" value="UniProtKB-UniRule"/>
</dbReference>
<evidence type="ECO:0000313" key="8">
    <source>
        <dbReference type="Proteomes" id="UP000325440"/>
    </source>
</evidence>
<comment type="catalytic activity">
    <reaction evidence="6">
        <text>adenosine + ATP = AMP + ADP + H(+)</text>
        <dbReference type="Rhea" id="RHEA:20824"/>
        <dbReference type="ChEBI" id="CHEBI:15378"/>
        <dbReference type="ChEBI" id="CHEBI:16335"/>
        <dbReference type="ChEBI" id="CHEBI:30616"/>
        <dbReference type="ChEBI" id="CHEBI:456215"/>
        <dbReference type="ChEBI" id="CHEBI:456216"/>
        <dbReference type="EC" id="2.7.1.20"/>
    </reaction>
</comment>
<evidence type="ECO:0000256" key="5">
    <source>
        <dbReference type="ARBA" id="ARBA00022840"/>
    </source>
</evidence>
<name>A0A5E4NT85_9HEMI</name>
<evidence type="ECO:0000256" key="3">
    <source>
        <dbReference type="ARBA" id="ARBA00022741"/>
    </source>
</evidence>
<keyword evidence="6" id="KW-0660">Purine salvage</keyword>
<accession>A0A5E4NT85</accession>
<keyword evidence="3 6" id="KW-0547">Nucleotide-binding</keyword>
<evidence type="ECO:0000313" key="7">
    <source>
        <dbReference type="EMBL" id="VVC46485.1"/>
    </source>
</evidence>
<keyword evidence="6" id="KW-0460">Magnesium</keyword>
<sequence length="75" mass="8159">MISGYTVGRSNIVKPGAIVGFCNPLLDMTVVGNQYLLNKYGLKKNDAILAKEEHMPLYDEILKDNNVDFTAGGLG</sequence>
<comment type="subunit">
    <text evidence="6">Monomer.</text>
</comment>
<comment type="function">
    <text evidence="6">ATP dependent phosphorylation of adenosine and other related nucleoside analogs to monophosphate derivatives.</text>
</comment>
<dbReference type="EMBL" id="CABPRJ010002554">
    <property type="protein sequence ID" value="VVC46485.1"/>
    <property type="molecule type" value="Genomic_DNA"/>
</dbReference>
<dbReference type="PANTHER" id="PTHR45769:SF3">
    <property type="entry name" value="ADENOSINE KINASE"/>
    <property type="match status" value="1"/>
</dbReference>
<dbReference type="EC" id="2.7.1.20" evidence="6"/>
<dbReference type="Gene3D" id="3.30.1110.10">
    <property type="match status" value="1"/>
</dbReference>
<evidence type="ECO:0000256" key="2">
    <source>
        <dbReference type="ARBA" id="ARBA00022679"/>
    </source>
</evidence>
<comment type="cofactor">
    <cofactor evidence="6">
        <name>Mg(2+)</name>
        <dbReference type="ChEBI" id="CHEBI:18420"/>
    </cofactor>
    <text evidence="6">Binds 3 Mg(2+) ions per subunit.</text>
</comment>
<keyword evidence="4 6" id="KW-0418">Kinase</keyword>
<dbReference type="AlphaFoldDB" id="A0A5E4NT85"/>
<dbReference type="GO" id="GO:0006166">
    <property type="term" value="P:purine ribonucleoside salvage"/>
    <property type="evidence" value="ECO:0007669"/>
    <property type="project" value="UniProtKB-KW"/>
</dbReference>
<evidence type="ECO:0000256" key="4">
    <source>
        <dbReference type="ARBA" id="ARBA00022777"/>
    </source>
</evidence>
<dbReference type="GO" id="GO:0005829">
    <property type="term" value="C:cytosol"/>
    <property type="evidence" value="ECO:0007669"/>
    <property type="project" value="TreeGrafter"/>
</dbReference>
<proteinExistence type="inferred from homology"/>
<keyword evidence="2 6" id="KW-0808">Transferase</keyword>